<dbReference type="InterPro" id="IPR011990">
    <property type="entry name" value="TPR-like_helical_dom_sf"/>
</dbReference>
<dbReference type="Gene3D" id="1.25.40.10">
    <property type="entry name" value="Tetratricopeptide repeat domain"/>
    <property type="match status" value="1"/>
</dbReference>
<dbReference type="SMART" id="SM00271">
    <property type="entry name" value="DnaJ"/>
    <property type="match status" value="1"/>
</dbReference>
<organism evidence="3 4">
    <name type="scientific">Aureococcus anophagefferens</name>
    <name type="common">Harmful bloom alga</name>
    <dbReference type="NCBI Taxonomy" id="44056"/>
    <lineage>
        <taxon>Eukaryota</taxon>
        <taxon>Sar</taxon>
        <taxon>Stramenopiles</taxon>
        <taxon>Ochrophyta</taxon>
        <taxon>Pelagophyceae</taxon>
        <taxon>Pelagomonadales</taxon>
        <taxon>Pelagomonadaceae</taxon>
        <taxon>Aureococcus</taxon>
    </lineage>
</organism>
<feature type="compositionally biased region" description="Basic and acidic residues" evidence="1">
    <location>
        <begin position="842"/>
        <end position="857"/>
    </location>
</feature>
<feature type="region of interest" description="Disordered" evidence="1">
    <location>
        <begin position="351"/>
        <end position="384"/>
    </location>
</feature>
<comment type="caution">
    <text evidence="3">The sequence shown here is derived from an EMBL/GenBank/DDBJ whole genome shotgun (WGS) entry which is preliminary data.</text>
</comment>
<dbReference type="PRINTS" id="PR00625">
    <property type="entry name" value="JDOMAIN"/>
</dbReference>
<feature type="compositionally biased region" description="Acidic residues" evidence="1">
    <location>
        <begin position="102"/>
        <end position="127"/>
    </location>
</feature>
<feature type="compositionally biased region" description="Basic and acidic residues" evidence="1">
    <location>
        <begin position="374"/>
        <end position="384"/>
    </location>
</feature>
<accession>A0ABR1FUS2</accession>
<evidence type="ECO:0000256" key="1">
    <source>
        <dbReference type="SAM" id="MobiDB-lite"/>
    </source>
</evidence>
<dbReference type="Proteomes" id="UP001363151">
    <property type="component" value="Unassembled WGS sequence"/>
</dbReference>
<dbReference type="PANTHER" id="PTHR44200:SF1">
    <property type="entry name" value="DNAJ HOMOLOG SUBFAMILY C MEMBER 7"/>
    <property type="match status" value="1"/>
</dbReference>
<feature type="compositionally biased region" description="Basic and acidic residues" evidence="1">
    <location>
        <begin position="597"/>
        <end position="606"/>
    </location>
</feature>
<feature type="region of interest" description="Disordered" evidence="1">
    <location>
        <begin position="897"/>
        <end position="918"/>
    </location>
</feature>
<dbReference type="EMBL" id="JBBJCI010000226">
    <property type="protein sequence ID" value="KAK7239110.1"/>
    <property type="molecule type" value="Genomic_DNA"/>
</dbReference>
<dbReference type="InterPro" id="IPR018253">
    <property type="entry name" value="DnaJ_domain_CS"/>
</dbReference>
<dbReference type="Pfam" id="PF00226">
    <property type="entry name" value="DnaJ"/>
    <property type="match status" value="1"/>
</dbReference>
<feature type="compositionally biased region" description="Basic residues" evidence="1">
    <location>
        <begin position="897"/>
        <end position="909"/>
    </location>
</feature>
<dbReference type="InterPro" id="IPR001623">
    <property type="entry name" value="DnaJ_domain"/>
</dbReference>
<dbReference type="PANTHER" id="PTHR44200">
    <property type="entry name" value="DNAJ HOMOLOG SUBFAMILY C MEMBER 7"/>
    <property type="match status" value="1"/>
</dbReference>
<dbReference type="InterPro" id="IPR036869">
    <property type="entry name" value="J_dom_sf"/>
</dbReference>
<proteinExistence type="predicted"/>
<protein>
    <recommendedName>
        <fullName evidence="2">J domain-containing protein</fullName>
    </recommendedName>
</protein>
<dbReference type="Gene3D" id="1.10.287.110">
    <property type="entry name" value="DnaJ domain"/>
    <property type="match status" value="1"/>
</dbReference>
<dbReference type="PROSITE" id="PS50076">
    <property type="entry name" value="DNAJ_2"/>
    <property type="match status" value="1"/>
</dbReference>
<feature type="compositionally biased region" description="Basic residues" evidence="1">
    <location>
        <begin position="84"/>
        <end position="96"/>
    </location>
</feature>
<dbReference type="SUPFAM" id="SSF48452">
    <property type="entry name" value="TPR-like"/>
    <property type="match status" value="1"/>
</dbReference>
<evidence type="ECO:0000313" key="4">
    <source>
        <dbReference type="Proteomes" id="UP001363151"/>
    </source>
</evidence>
<dbReference type="SUPFAM" id="SSF46565">
    <property type="entry name" value="Chaperone J-domain"/>
    <property type="match status" value="1"/>
</dbReference>
<feature type="compositionally biased region" description="Acidic residues" evidence="1">
    <location>
        <begin position="354"/>
        <end position="373"/>
    </location>
</feature>
<feature type="region of interest" description="Disordered" evidence="1">
    <location>
        <begin position="84"/>
        <end position="127"/>
    </location>
</feature>
<reference evidence="3 4" key="1">
    <citation type="submission" date="2024-03" db="EMBL/GenBank/DDBJ databases">
        <title>Aureococcus anophagefferens CCMP1851 and Kratosvirus quantuckense: Draft genome of a second virus-susceptible host strain in the model system.</title>
        <authorList>
            <person name="Chase E."/>
            <person name="Truchon A.R."/>
            <person name="Schepens W."/>
            <person name="Wilhelm S.W."/>
        </authorList>
    </citation>
    <scope>NUCLEOTIDE SEQUENCE [LARGE SCALE GENOMIC DNA]</scope>
    <source>
        <strain evidence="3 4">CCMP1851</strain>
    </source>
</reference>
<dbReference type="CDD" id="cd06257">
    <property type="entry name" value="DnaJ"/>
    <property type="match status" value="1"/>
</dbReference>
<feature type="region of interest" description="Disordered" evidence="1">
    <location>
        <begin position="842"/>
        <end position="873"/>
    </location>
</feature>
<evidence type="ECO:0000313" key="3">
    <source>
        <dbReference type="EMBL" id="KAK7239110.1"/>
    </source>
</evidence>
<dbReference type="InterPro" id="IPR052758">
    <property type="entry name" value="SRC_co-chaperone"/>
</dbReference>
<keyword evidence="4" id="KW-1185">Reference proteome</keyword>
<sequence>MSLMGPGAMTEYEAPSRGRRARGTVYVDDPAVGFFVAGSSLRDMNGIYTRKDCAVPGFRVAMSYAHSGKNGWCMALCAEQRERKPKPTAVAKRKPPKIPGGDDSDWETEESEEELSPEEEEDDDDDDAAYLWRLVDPTFRSRFTHKGDTLIPGAGTRWTAVGDAGAVGSGECFGGGDQMVEGRSEEEVEDELPWQIIALLDAGITRDLLRSAAWREHKIRVAASGEELPTLPARSLEALLGGRTYGAGADAALVEECWLYTAVAGCALRPAVGSRRRVGAVNAGDYLRVVERRSDGGGDLWLKVDDGDGDVAWLPAADAAPVPAGDVASAAPPEEPDPEIEAAFDRPFEARLEGDEETTVVEAEEEDDDDAEADAPREEAPVVAQRARDLNVGDRCVLHSLLGSGFGLEGSVGTVVKARSADGRYEIAVDGAEGAKRRVVSVKARNVHSVDAVADGEPSAEAVLLGVDPRDLVPSKGCVVDFAARASERDAAFDARLESDPAGDDADKIQFARERLLEAYGGETGMHATLPAAVLDASPLDLVAGGCCGVRAADAATRGAADDSVDEAFRGCRTLQQVIADEAARLTDLPVPRARARHAEEGDDGGRAAGRGGRLGREDGSRALRRCTRSANFKTKGDDAYARGDFGAAVDRYTDAVEAAAAEDPTFRAVCLSNRAACRRRKRDLEGALADVDAALALFPTYARARFRRACTLLELDRPAVDAFVDVYRHDRDWPDLCDWLVRAEARERRRKAPFYEKDDAAASPKAPPRAATDDEILDETKHVDLYTVLGVSADATEAILKRAYRLRSLKYHPDKKGGSTFAFQRVREAFDTLSDPEKRRAYDLGEDIKKPAKGGDSESEYSDEEKPSLREEIERKYYPERYEFYPFGDPFTAKRKMRAKRERMKSRKPAPAWYETY</sequence>
<feature type="region of interest" description="Disordered" evidence="1">
    <location>
        <begin position="1"/>
        <end position="20"/>
    </location>
</feature>
<gene>
    <name evidence="3" type="ORF">SO694_00027162</name>
</gene>
<feature type="domain" description="J" evidence="2">
    <location>
        <begin position="785"/>
        <end position="847"/>
    </location>
</feature>
<dbReference type="PROSITE" id="PS00636">
    <property type="entry name" value="DNAJ_1"/>
    <property type="match status" value="1"/>
</dbReference>
<evidence type="ECO:0000259" key="2">
    <source>
        <dbReference type="PROSITE" id="PS50076"/>
    </source>
</evidence>
<feature type="region of interest" description="Disordered" evidence="1">
    <location>
        <begin position="596"/>
        <end position="618"/>
    </location>
</feature>
<name>A0ABR1FUS2_AURAN</name>